<gene>
    <name evidence="1" type="ORF">ALC62_08107</name>
</gene>
<keyword evidence="2" id="KW-1185">Reference proteome</keyword>
<dbReference type="AlphaFoldDB" id="A0A195CKA2"/>
<dbReference type="STRING" id="456900.A0A195CKA2"/>
<accession>A0A195CKA2</accession>
<evidence type="ECO:0000313" key="1">
    <source>
        <dbReference type="EMBL" id="KYN00882.1"/>
    </source>
</evidence>
<evidence type="ECO:0000313" key="2">
    <source>
        <dbReference type="Proteomes" id="UP000078542"/>
    </source>
</evidence>
<reference evidence="1 2" key="1">
    <citation type="submission" date="2016-03" db="EMBL/GenBank/DDBJ databases">
        <title>Cyphomyrmex costatus WGS genome.</title>
        <authorList>
            <person name="Nygaard S."/>
            <person name="Hu H."/>
            <person name="Boomsma J."/>
            <person name="Zhang G."/>
        </authorList>
    </citation>
    <scope>NUCLEOTIDE SEQUENCE [LARGE SCALE GENOMIC DNA]</scope>
    <source>
        <strain evidence="1">MS0001</strain>
        <tissue evidence="1">Whole body</tissue>
    </source>
</reference>
<protein>
    <recommendedName>
        <fullName evidence="3">UBZ4-type domain-containing protein</fullName>
    </recommendedName>
</protein>
<organism evidence="1 2">
    <name type="scientific">Cyphomyrmex costatus</name>
    <dbReference type="NCBI Taxonomy" id="456900"/>
    <lineage>
        <taxon>Eukaryota</taxon>
        <taxon>Metazoa</taxon>
        <taxon>Ecdysozoa</taxon>
        <taxon>Arthropoda</taxon>
        <taxon>Hexapoda</taxon>
        <taxon>Insecta</taxon>
        <taxon>Pterygota</taxon>
        <taxon>Neoptera</taxon>
        <taxon>Endopterygota</taxon>
        <taxon>Hymenoptera</taxon>
        <taxon>Apocrita</taxon>
        <taxon>Aculeata</taxon>
        <taxon>Formicoidea</taxon>
        <taxon>Formicidae</taxon>
        <taxon>Myrmicinae</taxon>
        <taxon>Cyphomyrmex</taxon>
    </lineage>
</organism>
<name>A0A195CKA2_9HYME</name>
<proteinExistence type="predicted"/>
<sequence length="650" mass="76327">MYLLKTQLIFRFLYIGIGIYEPGFTYKEMKRLLEFVNESQDTSNVASNNKNMQEAIQHSNNECLSNVTSDMQQETTLQKCMEMPRPSYSCKLNHASSTMHERKAVHYINSPESSPLFEARSPIYKSSSNDELFEKQCDNSNSAHDTNLSLRLENVSREYQNVMEKRIAEDAQSEIIQKLEKWRLNPLDVCINENDVPLQQPNRSLARERIPFEYCKEARMSDQCDQVIRSVNQHLKEMAILWYSWRPITNSIFQWGSPIQVSIDNSSLDKKSLRNSKTEQMKAECTYRDGYERASKRKANTLIATLNKDSSSENEDDNHYNFIRNKKKRIRSNEKLNNVEYVENQHAHTSYKKENLIADNSFSDDNSNTNIDNEYVKHLCCSPELIAHPRRTRPPNPKMRLSLAKKRKENTTSKLIFPKTRCANENKDIEQARNQKKDNTMTEEEIHRLLEEDWSNDEEKVAGEKDVKLRPLPVVKEVRSRLRDKRLSLNNKKAKEARTMVKEEKSDEEQNKIKRLRFSERRKLEELRSIDNRNGSWERELLSDEDKSSKMNQFDFQNGNRSDNVPTSTNNVSCPICNKWFPHNEIENHAADCEQFETNNEDNDNDKDQLECNTCSNYKTYNGKEYEEHVYRCINNKNNQRHSHGTFGII</sequence>
<evidence type="ECO:0008006" key="3">
    <source>
        <dbReference type="Google" id="ProtNLM"/>
    </source>
</evidence>
<dbReference type="Proteomes" id="UP000078542">
    <property type="component" value="Unassembled WGS sequence"/>
</dbReference>
<dbReference type="EMBL" id="KQ977642">
    <property type="protein sequence ID" value="KYN00882.1"/>
    <property type="molecule type" value="Genomic_DNA"/>
</dbReference>